<gene>
    <name evidence="2" type="ORF">JIN84_08905</name>
</gene>
<feature type="compositionally biased region" description="Polar residues" evidence="1">
    <location>
        <begin position="143"/>
        <end position="152"/>
    </location>
</feature>
<comment type="caution">
    <text evidence="2">The sequence shown here is derived from an EMBL/GenBank/DDBJ whole genome shotgun (WGS) entry which is preliminary data.</text>
</comment>
<feature type="region of interest" description="Disordered" evidence="1">
    <location>
        <begin position="136"/>
        <end position="160"/>
    </location>
</feature>
<name>A0A934R5W5_9BACT</name>
<evidence type="ECO:0000313" key="2">
    <source>
        <dbReference type="EMBL" id="MBK1815734.1"/>
    </source>
</evidence>
<organism evidence="2 3">
    <name type="scientific">Luteolibacter yonseiensis</name>
    <dbReference type="NCBI Taxonomy" id="1144680"/>
    <lineage>
        <taxon>Bacteria</taxon>
        <taxon>Pseudomonadati</taxon>
        <taxon>Verrucomicrobiota</taxon>
        <taxon>Verrucomicrobiia</taxon>
        <taxon>Verrucomicrobiales</taxon>
        <taxon>Verrucomicrobiaceae</taxon>
        <taxon>Luteolibacter</taxon>
    </lineage>
</organism>
<reference evidence="2" key="1">
    <citation type="submission" date="2021-01" db="EMBL/GenBank/DDBJ databases">
        <title>Modified the classification status of verrucomicrobia.</title>
        <authorList>
            <person name="Feng X."/>
        </authorList>
    </citation>
    <scope>NUCLEOTIDE SEQUENCE</scope>
    <source>
        <strain evidence="2">JCM 18052</strain>
    </source>
</reference>
<dbReference type="EMBL" id="JAENIK010000009">
    <property type="protein sequence ID" value="MBK1815734.1"/>
    <property type="molecule type" value="Genomic_DNA"/>
</dbReference>
<evidence type="ECO:0000256" key="1">
    <source>
        <dbReference type="SAM" id="MobiDB-lite"/>
    </source>
</evidence>
<dbReference type="AlphaFoldDB" id="A0A934R5W5"/>
<proteinExistence type="predicted"/>
<keyword evidence="3" id="KW-1185">Reference proteome</keyword>
<dbReference type="RefSeq" id="WP_200350691.1">
    <property type="nucleotide sequence ID" value="NZ_BAABHZ010000008.1"/>
</dbReference>
<evidence type="ECO:0000313" key="3">
    <source>
        <dbReference type="Proteomes" id="UP000600139"/>
    </source>
</evidence>
<sequence length="160" mass="17139">MSSVIARRIRSAPHRPAGETWQIISDLLCQGDKALLEELGGVAGIVASTIVDKEPREAPIIVIGKGPRIRFYCLYGDDAITGDDANEDALPVKPLEGSWEIHVPFPADELDWAQGALKKQSTKIKAYDSKAGIEKSGSEAAVQATSSPSTSIDLDALNRL</sequence>
<accession>A0A934R5W5</accession>
<dbReference type="Proteomes" id="UP000600139">
    <property type="component" value="Unassembled WGS sequence"/>
</dbReference>
<protein>
    <submittedName>
        <fullName evidence="2">Uncharacterized protein</fullName>
    </submittedName>
</protein>